<accession>A0ABW4KKT4</accession>
<dbReference type="Gene3D" id="3.40.50.620">
    <property type="entry name" value="HUPs"/>
    <property type="match status" value="1"/>
</dbReference>
<dbReference type="CDD" id="cd02064">
    <property type="entry name" value="FAD_synthetase_N"/>
    <property type="match status" value="1"/>
</dbReference>
<evidence type="ECO:0000256" key="6">
    <source>
        <dbReference type="ARBA" id="ARBA00022679"/>
    </source>
</evidence>
<dbReference type="InterPro" id="IPR015864">
    <property type="entry name" value="FAD_synthase"/>
</dbReference>
<evidence type="ECO:0000256" key="10">
    <source>
        <dbReference type="ARBA" id="ARBA00022840"/>
    </source>
</evidence>
<gene>
    <name evidence="13" type="ORF">ACFSCZ_19005</name>
</gene>
<dbReference type="PANTHER" id="PTHR22749:SF6">
    <property type="entry name" value="RIBOFLAVIN KINASE"/>
    <property type="match status" value="1"/>
</dbReference>
<keyword evidence="6" id="KW-0808">Transferase</keyword>
<evidence type="ECO:0000256" key="5">
    <source>
        <dbReference type="ARBA" id="ARBA00022643"/>
    </source>
</evidence>
<keyword evidence="4" id="KW-0285">Flavoprotein</keyword>
<evidence type="ECO:0000313" key="13">
    <source>
        <dbReference type="EMBL" id="MFD1708767.1"/>
    </source>
</evidence>
<evidence type="ECO:0000313" key="14">
    <source>
        <dbReference type="Proteomes" id="UP001597301"/>
    </source>
</evidence>
<evidence type="ECO:0000256" key="9">
    <source>
        <dbReference type="ARBA" id="ARBA00022827"/>
    </source>
</evidence>
<keyword evidence="10" id="KW-0067">ATP-binding</keyword>
<evidence type="ECO:0000256" key="8">
    <source>
        <dbReference type="ARBA" id="ARBA00022741"/>
    </source>
</evidence>
<dbReference type="PANTHER" id="PTHR22749">
    <property type="entry name" value="RIBOFLAVIN KINASE/FMN ADENYLYLTRANSFERASE"/>
    <property type="match status" value="1"/>
</dbReference>
<comment type="similarity">
    <text evidence="2">Belongs to the RibF family.</text>
</comment>
<feature type="domain" description="FAD synthetase" evidence="12">
    <location>
        <begin position="11"/>
        <end position="155"/>
    </location>
</feature>
<dbReference type="Proteomes" id="UP001597301">
    <property type="component" value="Unassembled WGS sequence"/>
</dbReference>
<dbReference type="InterPro" id="IPR014729">
    <property type="entry name" value="Rossmann-like_a/b/a_fold"/>
</dbReference>
<keyword evidence="14" id="KW-1185">Reference proteome</keyword>
<evidence type="ECO:0000256" key="2">
    <source>
        <dbReference type="ARBA" id="ARBA00010214"/>
    </source>
</evidence>
<dbReference type="Pfam" id="PF06574">
    <property type="entry name" value="FAD_syn"/>
    <property type="match status" value="1"/>
</dbReference>
<evidence type="ECO:0000256" key="11">
    <source>
        <dbReference type="ARBA" id="ARBA00049494"/>
    </source>
</evidence>
<reference evidence="14" key="1">
    <citation type="journal article" date="2019" name="Int. J. Syst. Evol. Microbiol.">
        <title>The Global Catalogue of Microorganisms (GCM) 10K type strain sequencing project: providing services to taxonomists for standard genome sequencing and annotation.</title>
        <authorList>
            <consortium name="The Broad Institute Genomics Platform"/>
            <consortium name="The Broad Institute Genome Sequencing Center for Infectious Disease"/>
            <person name="Wu L."/>
            <person name="Ma J."/>
        </authorList>
    </citation>
    <scope>NUCLEOTIDE SEQUENCE [LARGE SCALE GENOMIC DNA]</scope>
    <source>
        <strain evidence="14">CGMCC 1.12295</strain>
    </source>
</reference>
<sequence length="175" mass="19726">MRVHDTESLTLSGSVVAIGAFDGVHRGHQTVIREMVRKSHLEGVPSVVYTFDPPPRAYSQGAQILTSSDEKIQRLKNLGVDHVIMAKFDENYMKRSAGDFIRELHMIHPRAVMVGNDFRFGNKRAGDVSLLKEHFTVQPVRPVCCPDGERISSTRIRELMMQGKQDQALPLLGWM</sequence>
<proteinExistence type="inferred from homology"/>
<dbReference type="InterPro" id="IPR023468">
    <property type="entry name" value="Riboflavin_kinase"/>
</dbReference>
<dbReference type="EMBL" id="JBHUEO010000120">
    <property type="protein sequence ID" value="MFD1708767.1"/>
    <property type="molecule type" value="Genomic_DNA"/>
</dbReference>
<dbReference type="RefSeq" id="WP_380776530.1">
    <property type="nucleotide sequence ID" value="NZ_JBHUEO010000120.1"/>
</dbReference>
<dbReference type="SUPFAM" id="SSF52374">
    <property type="entry name" value="Nucleotidylyl transferase"/>
    <property type="match status" value="1"/>
</dbReference>
<keyword evidence="9" id="KW-0274">FAD</keyword>
<name>A0ABW4KKT4_9BACI</name>
<evidence type="ECO:0000256" key="4">
    <source>
        <dbReference type="ARBA" id="ARBA00022630"/>
    </source>
</evidence>
<keyword evidence="8" id="KW-0547">Nucleotide-binding</keyword>
<keyword evidence="5" id="KW-0288">FMN</keyword>
<comment type="catalytic activity">
    <reaction evidence="11">
        <text>FMN + ATP + H(+) = FAD + diphosphate</text>
        <dbReference type="Rhea" id="RHEA:17237"/>
        <dbReference type="ChEBI" id="CHEBI:15378"/>
        <dbReference type="ChEBI" id="CHEBI:30616"/>
        <dbReference type="ChEBI" id="CHEBI:33019"/>
        <dbReference type="ChEBI" id="CHEBI:57692"/>
        <dbReference type="ChEBI" id="CHEBI:58210"/>
        <dbReference type="EC" id="2.7.7.2"/>
    </reaction>
</comment>
<evidence type="ECO:0000256" key="3">
    <source>
        <dbReference type="ARBA" id="ARBA00012393"/>
    </source>
</evidence>
<dbReference type="EC" id="2.7.7.2" evidence="3"/>
<comment type="caution">
    <text evidence="13">The sequence shown here is derived from an EMBL/GenBank/DDBJ whole genome shotgun (WGS) entry which is preliminary data.</text>
</comment>
<protein>
    <recommendedName>
        <fullName evidence="3">FAD synthase</fullName>
        <ecNumber evidence="3">2.7.7.2</ecNumber>
    </recommendedName>
</protein>
<evidence type="ECO:0000256" key="7">
    <source>
        <dbReference type="ARBA" id="ARBA00022695"/>
    </source>
</evidence>
<organism evidence="13 14">
    <name type="scientific">Siminovitchia sediminis</name>
    <dbReference type="NCBI Taxonomy" id="1274353"/>
    <lineage>
        <taxon>Bacteria</taxon>
        <taxon>Bacillati</taxon>
        <taxon>Bacillota</taxon>
        <taxon>Bacilli</taxon>
        <taxon>Bacillales</taxon>
        <taxon>Bacillaceae</taxon>
        <taxon>Siminovitchia</taxon>
    </lineage>
</organism>
<evidence type="ECO:0000256" key="1">
    <source>
        <dbReference type="ARBA" id="ARBA00004726"/>
    </source>
</evidence>
<keyword evidence="7" id="KW-0548">Nucleotidyltransferase</keyword>
<comment type="pathway">
    <text evidence="1">Cofactor biosynthesis; FAD biosynthesis; FAD from FMN: step 1/1.</text>
</comment>
<evidence type="ECO:0000259" key="12">
    <source>
        <dbReference type="Pfam" id="PF06574"/>
    </source>
</evidence>